<evidence type="ECO:0000313" key="2">
    <source>
        <dbReference type="Proteomes" id="UP000295184"/>
    </source>
</evidence>
<proteinExistence type="predicted"/>
<dbReference type="EMBL" id="SLUM01000013">
    <property type="protein sequence ID" value="TCL56422.1"/>
    <property type="molecule type" value="Genomic_DNA"/>
</dbReference>
<dbReference type="AlphaFoldDB" id="A0A4V2QBH3"/>
<dbReference type="Proteomes" id="UP000295184">
    <property type="component" value="Unassembled WGS sequence"/>
</dbReference>
<evidence type="ECO:0000313" key="1">
    <source>
        <dbReference type="EMBL" id="TCL56422.1"/>
    </source>
</evidence>
<comment type="caution">
    <text evidence="1">The sequence shown here is derived from an EMBL/GenBank/DDBJ whole genome shotgun (WGS) entry which is preliminary data.</text>
</comment>
<organism evidence="1 2">
    <name type="scientific">Allofournierella massiliensis</name>
    <dbReference type="NCBI Taxonomy" id="1650663"/>
    <lineage>
        <taxon>Bacteria</taxon>
        <taxon>Bacillati</taxon>
        <taxon>Bacillota</taxon>
        <taxon>Clostridia</taxon>
        <taxon>Eubacteriales</taxon>
        <taxon>Oscillospiraceae</taxon>
        <taxon>Allofournierella</taxon>
    </lineage>
</organism>
<name>A0A4V2QBH3_9FIRM</name>
<reference evidence="1 2" key="1">
    <citation type="submission" date="2019-03" db="EMBL/GenBank/DDBJ databases">
        <title>Genomic Encyclopedia of Type Strains, Phase IV (KMG-IV): sequencing the most valuable type-strain genomes for metagenomic binning, comparative biology and taxonomic classification.</title>
        <authorList>
            <person name="Goeker M."/>
        </authorList>
    </citation>
    <scope>NUCLEOTIDE SEQUENCE [LARGE SCALE GENOMIC DNA]</scope>
    <source>
        <strain evidence="1 2">DSM 100451</strain>
    </source>
</reference>
<accession>A0A4V2QBH3</accession>
<gene>
    <name evidence="1" type="ORF">EDD77_11388</name>
</gene>
<protein>
    <submittedName>
        <fullName evidence="1">Restriction alleviation protein Lar</fullName>
    </submittedName>
</protein>
<sequence>MTDLERRALLGDRQAQEECTQQGVLLPCWKCGGEAEVNELHTGGKPLYTVACQKHYCGAYGAGSSSIQKAIEFWNTRPTLPVGRCGECAAYVDSKCANTGYYKSETGFCDDFAPKEDI</sequence>
<dbReference type="Pfam" id="PF14354">
    <property type="entry name" value="Lar_restr_allev"/>
    <property type="match status" value="1"/>
</dbReference>
<dbReference type="STRING" id="1650663.GCA_001486665_02607"/>